<dbReference type="GO" id="GO:0005524">
    <property type="term" value="F:ATP binding"/>
    <property type="evidence" value="ECO:0007669"/>
    <property type="project" value="UniProtKB-KW"/>
</dbReference>
<dbReference type="Gene3D" id="1.10.8.60">
    <property type="match status" value="1"/>
</dbReference>
<keyword evidence="8" id="KW-1185">Reference proteome</keyword>
<dbReference type="InterPro" id="IPR041569">
    <property type="entry name" value="AAA_lid_3"/>
</dbReference>
<sequence length="525" mass="59742">MVITKEKLDRSEITEENYQRNLLLFLDNLMKKFPFNSDTRDWLVNQELIAYGDVMAKSIANVAQRRANKFESSVHNLSSQQLAIRFLGGQPAEVSRPTLQPIDDEFLKQTRKFMGLINKNDNVEKKSPYFQMKREATQKGKQKNEKLDREIDTLFQTAKDRMVQLEIQKGLKPSYPLKNSERSTTVKQTKAAVENKNDGLSPEVAEIMMDERAKSLDPAMVEKVLFEIVENIASITWDDIAGLEFVKESVREIVIFPMLRPDLFTGLRSPVKGLLLFGPPGTGKTMIGKCIASESKSTFFSISSSSLTSKYIGDSEKMVRTLFTIARIKQPAVIFIDEIDSLLTQRCDTEHEASRRLKTEFLVQFDGVTTAKNERLLVIGATNRPQELDEAARRRFVKKLYIPLPSDDAREEIVSRLMRNEKNNLSEEDKHNIASLTVGYSGADVSYLCQEAALGPIRKIGSKQLLDIDIKDLPPISMNDFEDALTRIKASVSDRDMEIYEKFNNNFGAVSSTKKDEKMNTENWY</sequence>
<evidence type="ECO:0000256" key="1">
    <source>
        <dbReference type="ARBA" id="ARBA00006914"/>
    </source>
</evidence>
<dbReference type="Gene3D" id="3.40.50.300">
    <property type="entry name" value="P-loop containing nucleotide triphosphate hydrolases"/>
    <property type="match status" value="1"/>
</dbReference>
<dbReference type="GO" id="GO:0008568">
    <property type="term" value="F:microtubule severing ATPase activity"/>
    <property type="evidence" value="ECO:0007669"/>
    <property type="project" value="UniProtKB-ARBA"/>
</dbReference>
<dbReference type="PANTHER" id="PTHR23074">
    <property type="entry name" value="AAA DOMAIN-CONTAINING"/>
    <property type="match status" value="1"/>
</dbReference>
<feature type="region of interest" description="Disordered" evidence="5">
    <location>
        <begin position="174"/>
        <end position="195"/>
    </location>
</feature>
<comment type="similarity">
    <text evidence="1 4">Belongs to the AAA ATPase family.</text>
</comment>
<protein>
    <submittedName>
        <fullName evidence="7">Fidgetin-like protein 1</fullName>
    </submittedName>
</protein>
<keyword evidence="3 4" id="KW-0067">ATP-binding</keyword>
<dbReference type="Pfam" id="PF17862">
    <property type="entry name" value="AAA_lid_3"/>
    <property type="match status" value="1"/>
</dbReference>
<gene>
    <name evidence="7" type="ORF">B4U80_00405</name>
</gene>
<accession>A0A443SCK1</accession>
<dbReference type="GO" id="GO:0016887">
    <property type="term" value="F:ATP hydrolysis activity"/>
    <property type="evidence" value="ECO:0007669"/>
    <property type="project" value="InterPro"/>
</dbReference>
<dbReference type="Proteomes" id="UP000288716">
    <property type="component" value="Unassembled WGS sequence"/>
</dbReference>
<dbReference type="FunFam" id="3.40.50.300:FF:000093">
    <property type="entry name" value="Fidgetin-like 1"/>
    <property type="match status" value="1"/>
</dbReference>
<reference evidence="7 8" key="1">
    <citation type="journal article" date="2018" name="Gigascience">
        <title>Genomes of trombidid mites reveal novel predicted allergens and laterally-transferred genes associated with secondary metabolism.</title>
        <authorList>
            <person name="Dong X."/>
            <person name="Chaisiri K."/>
            <person name="Xia D."/>
            <person name="Armstrong S.D."/>
            <person name="Fang Y."/>
            <person name="Donnelly M.J."/>
            <person name="Kadowaki T."/>
            <person name="McGarry J.W."/>
            <person name="Darby A.C."/>
            <person name="Makepeace B.L."/>
        </authorList>
    </citation>
    <scope>NUCLEOTIDE SEQUENCE [LARGE SCALE GENOMIC DNA]</scope>
    <source>
        <strain evidence="7">UoL-UT</strain>
    </source>
</reference>
<dbReference type="InterPro" id="IPR003960">
    <property type="entry name" value="ATPase_AAA_CS"/>
</dbReference>
<dbReference type="STRING" id="299467.A0A443SCK1"/>
<evidence type="ECO:0000256" key="2">
    <source>
        <dbReference type="ARBA" id="ARBA00022741"/>
    </source>
</evidence>
<dbReference type="VEuPathDB" id="VectorBase:LDEU006764"/>
<comment type="caution">
    <text evidence="7">The sequence shown here is derived from an EMBL/GenBank/DDBJ whole genome shotgun (WGS) entry which is preliminary data.</text>
</comment>
<organism evidence="7 8">
    <name type="scientific">Leptotrombidium deliense</name>
    <dbReference type="NCBI Taxonomy" id="299467"/>
    <lineage>
        <taxon>Eukaryota</taxon>
        <taxon>Metazoa</taxon>
        <taxon>Ecdysozoa</taxon>
        <taxon>Arthropoda</taxon>
        <taxon>Chelicerata</taxon>
        <taxon>Arachnida</taxon>
        <taxon>Acari</taxon>
        <taxon>Acariformes</taxon>
        <taxon>Trombidiformes</taxon>
        <taxon>Prostigmata</taxon>
        <taxon>Anystina</taxon>
        <taxon>Parasitengona</taxon>
        <taxon>Trombiculoidea</taxon>
        <taxon>Trombiculidae</taxon>
        <taxon>Leptotrombidium</taxon>
    </lineage>
</organism>
<dbReference type="InterPro" id="IPR015415">
    <property type="entry name" value="Spast_Vps4_C"/>
</dbReference>
<dbReference type="InterPro" id="IPR003959">
    <property type="entry name" value="ATPase_AAA_core"/>
</dbReference>
<dbReference type="GO" id="GO:0051013">
    <property type="term" value="P:microtubule severing"/>
    <property type="evidence" value="ECO:0007669"/>
    <property type="project" value="UniProtKB-ARBA"/>
</dbReference>
<dbReference type="InterPro" id="IPR027417">
    <property type="entry name" value="P-loop_NTPase"/>
</dbReference>
<dbReference type="EMBL" id="NCKV01003883">
    <property type="protein sequence ID" value="RWS25276.1"/>
    <property type="molecule type" value="Genomic_DNA"/>
</dbReference>
<evidence type="ECO:0000313" key="8">
    <source>
        <dbReference type="Proteomes" id="UP000288716"/>
    </source>
</evidence>
<evidence type="ECO:0000256" key="5">
    <source>
        <dbReference type="SAM" id="MobiDB-lite"/>
    </source>
</evidence>
<dbReference type="GO" id="GO:0000070">
    <property type="term" value="P:mitotic sister chromatid segregation"/>
    <property type="evidence" value="ECO:0007669"/>
    <property type="project" value="UniProtKB-ARBA"/>
</dbReference>
<dbReference type="GO" id="GO:0005813">
    <property type="term" value="C:centrosome"/>
    <property type="evidence" value="ECO:0007669"/>
    <property type="project" value="UniProtKB-ARBA"/>
</dbReference>
<evidence type="ECO:0000256" key="4">
    <source>
        <dbReference type="RuleBase" id="RU003651"/>
    </source>
</evidence>
<dbReference type="InterPro" id="IPR050304">
    <property type="entry name" value="MT-severing_AAA_ATPase"/>
</dbReference>
<name>A0A443SCK1_9ACAR</name>
<dbReference type="PANTHER" id="PTHR23074:SF17">
    <property type="entry name" value="FIDGETIN-LIKE PROTEIN 1"/>
    <property type="match status" value="1"/>
</dbReference>
<evidence type="ECO:0000256" key="3">
    <source>
        <dbReference type="ARBA" id="ARBA00022840"/>
    </source>
</evidence>
<proteinExistence type="inferred from homology"/>
<dbReference type="FunFam" id="1.10.8.60:FF:000022">
    <property type="entry name" value="Fidgetin like 1"/>
    <property type="match status" value="1"/>
</dbReference>
<dbReference type="OrthoDB" id="10251136at2759"/>
<dbReference type="AlphaFoldDB" id="A0A443SCK1"/>
<dbReference type="Pfam" id="PF09336">
    <property type="entry name" value="Vps4_C"/>
    <property type="match status" value="1"/>
</dbReference>
<dbReference type="SMART" id="SM00382">
    <property type="entry name" value="AAA"/>
    <property type="match status" value="1"/>
</dbReference>
<keyword evidence="2 4" id="KW-0547">Nucleotide-binding</keyword>
<dbReference type="InterPro" id="IPR003593">
    <property type="entry name" value="AAA+_ATPase"/>
</dbReference>
<dbReference type="PROSITE" id="PS00674">
    <property type="entry name" value="AAA"/>
    <property type="match status" value="1"/>
</dbReference>
<evidence type="ECO:0000259" key="6">
    <source>
        <dbReference type="SMART" id="SM00382"/>
    </source>
</evidence>
<feature type="domain" description="AAA+ ATPase" evidence="6">
    <location>
        <begin position="270"/>
        <end position="406"/>
    </location>
</feature>
<evidence type="ECO:0000313" key="7">
    <source>
        <dbReference type="EMBL" id="RWS25276.1"/>
    </source>
</evidence>
<dbReference type="Pfam" id="PF00004">
    <property type="entry name" value="AAA"/>
    <property type="match status" value="1"/>
</dbReference>
<dbReference type="SUPFAM" id="SSF52540">
    <property type="entry name" value="P-loop containing nucleoside triphosphate hydrolases"/>
    <property type="match status" value="1"/>
</dbReference>
<dbReference type="GO" id="GO:0031114">
    <property type="term" value="P:regulation of microtubule depolymerization"/>
    <property type="evidence" value="ECO:0007669"/>
    <property type="project" value="UniProtKB-ARBA"/>
</dbReference>